<evidence type="ECO:0000256" key="5">
    <source>
        <dbReference type="ARBA" id="ARBA00022755"/>
    </source>
</evidence>
<name>S3K2C3_TREMA</name>
<dbReference type="EMBL" id="ATFF01000006">
    <property type="protein sequence ID" value="EPF31625.1"/>
    <property type="molecule type" value="Genomic_DNA"/>
</dbReference>
<feature type="domain" description="Tetrahydrofolate dehydrogenase/cyclohydrolase NAD(P)-binding" evidence="14">
    <location>
        <begin position="139"/>
        <end position="287"/>
    </location>
</feature>
<evidence type="ECO:0000256" key="9">
    <source>
        <dbReference type="ARBA" id="ARBA00023102"/>
    </source>
</evidence>
<dbReference type="GO" id="GO:0000105">
    <property type="term" value="P:L-histidine biosynthetic process"/>
    <property type="evidence" value="ECO:0007669"/>
    <property type="project" value="UniProtKB-KW"/>
</dbReference>
<dbReference type="CDD" id="cd01080">
    <property type="entry name" value="NAD_bind_m-THF_DH_Cyclohyd"/>
    <property type="match status" value="1"/>
</dbReference>
<keyword evidence="4 12" id="KW-0028">Amino-acid biosynthesis</keyword>
<comment type="catalytic activity">
    <reaction evidence="12">
        <text>(6R)-5,10-methylene-5,6,7,8-tetrahydrofolate + NADP(+) = (6R)-5,10-methenyltetrahydrofolate + NADPH</text>
        <dbReference type="Rhea" id="RHEA:22812"/>
        <dbReference type="ChEBI" id="CHEBI:15636"/>
        <dbReference type="ChEBI" id="CHEBI:57455"/>
        <dbReference type="ChEBI" id="CHEBI:57783"/>
        <dbReference type="ChEBI" id="CHEBI:58349"/>
        <dbReference type="EC" id="1.5.1.5"/>
    </reaction>
</comment>
<comment type="subunit">
    <text evidence="2 12">Homodimer.</text>
</comment>
<dbReference type="EC" id="1.5.1.5" evidence="12"/>
<dbReference type="InterPro" id="IPR036291">
    <property type="entry name" value="NAD(P)-bd_dom_sf"/>
</dbReference>
<evidence type="ECO:0000256" key="11">
    <source>
        <dbReference type="ARBA" id="ARBA00023268"/>
    </source>
</evidence>
<gene>
    <name evidence="12" type="primary">folD</name>
    <name evidence="15" type="ORF">HMPREF9194_01976</name>
</gene>
<dbReference type="InterPro" id="IPR020631">
    <property type="entry name" value="THF_DH/CycHdrlase_NAD-bd_dom"/>
</dbReference>
<comment type="pathway">
    <text evidence="1 12">One-carbon metabolism; tetrahydrofolate interconversion.</text>
</comment>
<keyword evidence="9 12" id="KW-0368">Histidine biosynthesis</keyword>
<dbReference type="Proteomes" id="UP000014541">
    <property type="component" value="Unassembled WGS sequence"/>
</dbReference>
<dbReference type="GO" id="GO:0004488">
    <property type="term" value="F:methylenetetrahydrofolate dehydrogenase (NADP+) activity"/>
    <property type="evidence" value="ECO:0007669"/>
    <property type="project" value="UniProtKB-UniRule"/>
</dbReference>
<keyword evidence="3 12" id="KW-0554">One-carbon metabolism</keyword>
<feature type="binding site" evidence="12">
    <location>
        <position position="233"/>
    </location>
    <ligand>
        <name>NADP(+)</name>
        <dbReference type="ChEBI" id="CHEBI:58349"/>
    </ligand>
</feature>
<dbReference type="HAMAP" id="MF_01576">
    <property type="entry name" value="THF_DHG_CYH"/>
    <property type="match status" value="1"/>
</dbReference>
<dbReference type="OrthoDB" id="9803580at2"/>
<dbReference type="eggNOG" id="COG0190">
    <property type="taxonomic scope" value="Bacteria"/>
</dbReference>
<comment type="caution">
    <text evidence="12">Lacks conserved residue(s) required for the propagation of feature annotation.</text>
</comment>
<dbReference type="PANTHER" id="PTHR48099:SF5">
    <property type="entry name" value="C-1-TETRAHYDROFOLATE SYNTHASE, CYTOPLASMIC"/>
    <property type="match status" value="1"/>
</dbReference>
<evidence type="ECO:0000259" key="14">
    <source>
        <dbReference type="Pfam" id="PF02882"/>
    </source>
</evidence>
<comment type="function">
    <text evidence="12">Catalyzes the oxidation of 5,10-methylenetetrahydrofolate to 5,10-methenyltetrahydrofolate and then the hydrolysis of 5,10-methenyltetrahydrofolate to 10-formyltetrahydrofolate.</text>
</comment>
<feature type="binding site" evidence="12">
    <location>
        <begin position="165"/>
        <end position="167"/>
    </location>
    <ligand>
        <name>NADP(+)</name>
        <dbReference type="ChEBI" id="CHEBI:58349"/>
    </ligand>
</feature>
<keyword evidence="5 12" id="KW-0658">Purine biosynthesis</keyword>
<keyword evidence="16" id="KW-1185">Reference proteome</keyword>
<evidence type="ECO:0000256" key="8">
    <source>
        <dbReference type="ARBA" id="ARBA00023002"/>
    </source>
</evidence>
<dbReference type="GO" id="GO:0006164">
    <property type="term" value="P:purine nucleotide biosynthetic process"/>
    <property type="evidence" value="ECO:0007669"/>
    <property type="project" value="UniProtKB-KW"/>
</dbReference>
<evidence type="ECO:0000256" key="3">
    <source>
        <dbReference type="ARBA" id="ARBA00022563"/>
    </source>
</evidence>
<dbReference type="AlphaFoldDB" id="S3K2C3"/>
<feature type="domain" description="Tetrahydrofolate dehydrogenase/cyclohydrolase catalytic" evidence="13">
    <location>
        <begin position="6"/>
        <end position="120"/>
    </location>
</feature>
<evidence type="ECO:0000256" key="6">
    <source>
        <dbReference type="ARBA" id="ARBA00022801"/>
    </source>
</evidence>
<evidence type="ECO:0000256" key="2">
    <source>
        <dbReference type="ARBA" id="ARBA00011738"/>
    </source>
</evidence>
<sequence>MSAVIIDGFSIAQKLRQRAAEKAALLKQKGVEPCLAVVLVGENPASVSYVAAKKKALGEAAMADRSVNLPCDVSEERLLAHIGDLNRDPSVHGILVQLPLPSHIDEQKVIAAIVPEKDVDGFHPVNAGKLLIGEDGFVPCTPLGIIELLNEMRIETDGAHAVIVGRSNIVGKPLALLLARKPANATVTLCHTGTKNLASFTRSADILVAAMGGPNAIGAGMIKPGAAVIDVGVNRIPDHTKKSGFRLAGDVDFEAAREIAGFITPVPKGVGPMTIAMLLHNTLKAAGSKRYLSV</sequence>
<accession>S3K2C3</accession>
<dbReference type="Gene3D" id="3.40.50.720">
    <property type="entry name" value="NAD(P)-binding Rossmann-like Domain"/>
    <property type="match status" value="1"/>
</dbReference>
<dbReference type="InterPro" id="IPR046346">
    <property type="entry name" value="Aminoacid_DH-like_N_sf"/>
</dbReference>
<evidence type="ECO:0000256" key="10">
    <source>
        <dbReference type="ARBA" id="ARBA00023167"/>
    </source>
</evidence>
<keyword evidence="8 12" id="KW-0560">Oxidoreductase</keyword>
<dbReference type="Pfam" id="PF02882">
    <property type="entry name" value="THF_DHG_CYH_C"/>
    <property type="match status" value="1"/>
</dbReference>
<dbReference type="FunFam" id="3.40.50.720:FF:000189">
    <property type="entry name" value="Bifunctional protein FolD"/>
    <property type="match status" value="1"/>
</dbReference>
<dbReference type="PROSITE" id="PS00767">
    <property type="entry name" value="THF_DHG_CYH_2"/>
    <property type="match status" value="1"/>
</dbReference>
<dbReference type="InterPro" id="IPR020630">
    <property type="entry name" value="THF_DH/CycHdrlase_cat_dom"/>
</dbReference>
<evidence type="ECO:0000313" key="16">
    <source>
        <dbReference type="Proteomes" id="UP000014541"/>
    </source>
</evidence>
<dbReference type="Pfam" id="PF00763">
    <property type="entry name" value="THF_DHG_CYH"/>
    <property type="match status" value="1"/>
</dbReference>
<dbReference type="PRINTS" id="PR00085">
    <property type="entry name" value="THFDHDRGNASE"/>
</dbReference>
<keyword evidence="6 12" id="KW-0378">Hydrolase</keyword>
<comment type="caution">
    <text evidence="15">The sequence shown here is derived from an EMBL/GenBank/DDBJ whole genome shotgun (WGS) entry which is preliminary data.</text>
</comment>
<dbReference type="GO" id="GO:0004477">
    <property type="term" value="F:methenyltetrahydrofolate cyclohydrolase activity"/>
    <property type="evidence" value="ECO:0007669"/>
    <property type="project" value="UniProtKB-UniRule"/>
</dbReference>
<evidence type="ECO:0000256" key="7">
    <source>
        <dbReference type="ARBA" id="ARBA00022857"/>
    </source>
</evidence>
<reference evidence="15 16" key="1">
    <citation type="submission" date="2013-04" db="EMBL/GenBank/DDBJ databases">
        <title>The Genome Sequence of Treponema maltophilum ATCC 51939.</title>
        <authorList>
            <consortium name="The Broad Institute Genomics Platform"/>
            <person name="Earl A."/>
            <person name="Ward D."/>
            <person name="Feldgarden M."/>
            <person name="Gevers D."/>
            <person name="Leonetti C."/>
            <person name="Blanton J.M."/>
            <person name="Dewhirst F.E."/>
            <person name="Izard J."/>
            <person name="Walker B."/>
            <person name="Young S."/>
            <person name="Zeng Q."/>
            <person name="Gargeya S."/>
            <person name="Fitzgerald M."/>
            <person name="Haas B."/>
            <person name="Abouelleil A."/>
            <person name="Allen A.W."/>
            <person name="Alvarado L."/>
            <person name="Arachchi H.M."/>
            <person name="Berlin A.M."/>
            <person name="Chapman S.B."/>
            <person name="Gainer-Dewar J."/>
            <person name="Goldberg J."/>
            <person name="Griggs A."/>
            <person name="Gujja S."/>
            <person name="Hansen M."/>
            <person name="Howarth C."/>
            <person name="Imamovic A."/>
            <person name="Ireland A."/>
            <person name="Larimer J."/>
            <person name="McCowan C."/>
            <person name="Murphy C."/>
            <person name="Pearson M."/>
            <person name="Poon T.W."/>
            <person name="Priest M."/>
            <person name="Roberts A."/>
            <person name="Saif S."/>
            <person name="Shea T."/>
            <person name="Sisk P."/>
            <person name="Sykes S."/>
            <person name="Wortman J."/>
            <person name="Nusbaum C."/>
            <person name="Birren B."/>
        </authorList>
    </citation>
    <scope>NUCLEOTIDE SEQUENCE [LARGE SCALE GENOMIC DNA]</scope>
    <source>
        <strain evidence="15 16">ATCC 51939</strain>
    </source>
</reference>
<evidence type="ECO:0000259" key="13">
    <source>
        <dbReference type="Pfam" id="PF00763"/>
    </source>
</evidence>
<evidence type="ECO:0000256" key="4">
    <source>
        <dbReference type="ARBA" id="ARBA00022605"/>
    </source>
</evidence>
<dbReference type="PANTHER" id="PTHR48099">
    <property type="entry name" value="C-1-TETRAHYDROFOLATE SYNTHASE, CYTOPLASMIC-RELATED"/>
    <property type="match status" value="1"/>
</dbReference>
<dbReference type="SUPFAM" id="SSF53223">
    <property type="entry name" value="Aminoacid dehydrogenase-like, N-terminal domain"/>
    <property type="match status" value="1"/>
</dbReference>
<dbReference type="FunFam" id="3.40.50.10860:FF:000005">
    <property type="entry name" value="C-1-tetrahydrofolate synthase, cytoplasmic, putative"/>
    <property type="match status" value="1"/>
</dbReference>
<keyword evidence="10 12" id="KW-0486">Methionine biosynthesis</keyword>
<dbReference type="PATRIC" id="fig|1125699.3.peg.1997"/>
<evidence type="ECO:0000256" key="12">
    <source>
        <dbReference type="HAMAP-Rule" id="MF_01576"/>
    </source>
</evidence>
<dbReference type="GO" id="GO:0009086">
    <property type="term" value="P:methionine biosynthetic process"/>
    <property type="evidence" value="ECO:0007669"/>
    <property type="project" value="UniProtKB-KW"/>
</dbReference>
<protein>
    <recommendedName>
        <fullName evidence="12">Bifunctional protein FolD</fullName>
    </recommendedName>
    <domain>
        <recommendedName>
            <fullName evidence="12">Methylenetetrahydrofolate dehydrogenase</fullName>
            <ecNumber evidence="12">1.5.1.5</ecNumber>
        </recommendedName>
    </domain>
    <domain>
        <recommendedName>
            <fullName evidence="12">Methenyltetrahydrofolate cyclohydrolase</fullName>
            <ecNumber evidence="12">3.5.4.9</ecNumber>
        </recommendedName>
    </domain>
</protein>
<dbReference type="GO" id="GO:0005829">
    <property type="term" value="C:cytosol"/>
    <property type="evidence" value="ECO:0007669"/>
    <property type="project" value="TreeGrafter"/>
</dbReference>
<evidence type="ECO:0000256" key="1">
    <source>
        <dbReference type="ARBA" id="ARBA00004777"/>
    </source>
</evidence>
<dbReference type="RefSeq" id="WP_016526234.1">
    <property type="nucleotide sequence ID" value="NZ_KE332518.1"/>
</dbReference>
<dbReference type="SUPFAM" id="SSF51735">
    <property type="entry name" value="NAD(P)-binding Rossmann-fold domains"/>
    <property type="match status" value="1"/>
</dbReference>
<dbReference type="STRING" id="1125699.HMPREF9194_01976"/>
<dbReference type="InterPro" id="IPR000672">
    <property type="entry name" value="THF_DH/CycHdrlase"/>
</dbReference>
<comment type="similarity">
    <text evidence="12">Belongs to the tetrahydrofolate dehydrogenase/cyclohydrolase family.</text>
</comment>
<dbReference type="Gene3D" id="3.40.50.10860">
    <property type="entry name" value="Leucine Dehydrogenase, chain A, domain 1"/>
    <property type="match status" value="1"/>
</dbReference>
<dbReference type="UniPathway" id="UPA00193"/>
<dbReference type="InterPro" id="IPR020867">
    <property type="entry name" value="THF_DH/CycHdrlase_CS"/>
</dbReference>
<comment type="catalytic activity">
    <reaction evidence="12">
        <text>(6R)-5,10-methenyltetrahydrofolate + H2O = (6R)-10-formyltetrahydrofolate + H(+)</text>
        <dbReference type="Rhea" id="RHEA:23700"/>
        <dbReference type="ChEBI" id="CHEBI:15377"/>
        <dbReference type="ChEBI" id="CHEBI:15378"/>
        <dbReference type="ChEBI" id="CHEBI:57455"/>
        <dbReference type="ChEBI" id="CHEBI:195366"/>
        <dbReference type="EC" id="3.5.4.9"/>
    </reaction>
</comment>
<evidence type="ECO:0000313" key="15">
    <source>
        <dbReference type="EMBL" id="EPF31625.1"/>
    </source>
</evidence>
<dbReference type="HOGENOM" id="CLU_034045_2_1_12"/>
<organism evidence="15 16">
    <name type="scientific">Treponema maltophilum ATCC 51939</name>
    <dbReference type="NCBI Taxonomy" id="1125699"/>
    <lineage>
        <taxon>Bacteria</taxon>
        <taxon>Pseudomonadati</taxon>
        <taxon>Spirochaetota</taxon>
        <taxon>Spirochaetia</taxon>
        <taxon>Spirochaetales</taxon>
        <taxon>Treponemataceae</taxon>
        <taxon>Treponema</taxon>
    </lineage>
</organism>
<keyword evidence="11 12" id="KW-0511">Multifunctional enzyme</keyword>
<proteinExistence type="inferred from homology"/>
<dbReference type="EC" id="3.5.4.9" evidence="12"/>
<dbReference type="GO" id="GO:0035999">
    <property type="term" value="P:tetrahydrofolate interconversion"/>
    <property type="evidence" value="ECO:0007669"/>
    <property type="project" value="UniProtKB-UniRule"/>
</dbReference>
<keyword evidence="7 12" id="KW-0521">NADP</keyword>